<dbReference type="InterPro" id="IPR029052">
    <property type="entry name" value="Metallo-depent_PP-like"/>
</dbReference>
<dbReference type="Gene3D" id="3.60.21.10">
    <property type="match status" value="1"/>
</dbReference>
<proteinExistence type="inferred from homology"/>
<dbReference type="EMBL" id="PQVF01000001">
    <property type="protein sequence ID" value="POY38946.1"/>
    <property type="molecule type" value="Genomic_DNA"/>
</dbReference>
<dbReference type="SUPFAM" id="SSF56300">
    <property type="entry name" value="Metallo-dependent phosphatases"/>
    <property type="match status" value="1"/>
</dbReference>
<dbReference type="PANTHER" id="PTHR43165:SF1">
    <property type="entry name" value="PHOSPHODIESTERASE MJ0936"/>
    <property type="match status" value="1"/>
</dbReference>
<dbReference type="OrthoDB" id="9813918at2"/>
<dbReference type="EC" id="3.1.4.-" evidence="2"/>
<organism evidence="4 5">
    <name type="scientific">Solitalea longa</name>
    <dbReference type="NCBI Taxonomy" id="2079460"/>
    <lineage>
        <taxon>Bacteria</taxon>
        <taxon>Pseudomonadati</taxon>
        <taxon>Bacteroidota</taxon>
        <taxon>Sphingobacteriia</taxon>
        <taxon>Sphingobacteriales</taxon>
        <taxon>Sphingobacteriaceae</taxon>
        <taxon>Solitalea</taxon>
    </lineage>
</organism>
<evidence type="ECO:0000256" key="2">
    <source>
        <dbReference type="RuleBase" id="RU362039"/>
    </source>
</evidence>
<name>A0A2S5A8U6_9SPHI</name>
<keyword evidence="2" id="KW-0479">Metal-binding</keyword>
<dbReference type="RefSeq" id="WP_103787048.1">
    <property type="nucleotide sequence ID" value="NZ_PQVF01000001.1"/>
</dbReference>
<dbReference type="GO" id="GO:0016787">
    <property type="term" value="F:hydrolase activity"/>
    <property type="evidence" value="ECO:0007669"/>
    <property type="project" value="UniProtKB-UniRule"/>
</dbReference>
<dbReference type="PANTHER" id="PTHR43165">
    <property type="entry name" value="METALLOPHOSPHOESTERASE"/>
    <property type="match status" value="1"/>
</dbReference>
<dbReference type="Pfam" id="PF12850">
    <property type="entry name" value="Metallophos_2"/>
    <property type="match status" value="1"/>
</dbReference>
<sequence>MKIAILSDSHDNVWNLNAALDHVQHTDALIFCGDICAPFMLVMLAKNYSNPIHMVFGNNDGDRFNLLGKTLQHPHVNLYGEVMNIELGGKRFYVNHYPEIALEVARAGEFDVICYGHDHEYNITQHEDYLIINPGTIMGFAPRKLAACDATFVVYDTVSNRIESFKIENGEERKVVKPYGN</sequence>
<evidence type="ECO:0000313" key="5">
    <source>
        <dbReference type="Proteomes" id="UP000236893"/>
    </source>
</evidence>
<comment type="caution">
    <text evidence="4">The sequence shown here is derived from an EMBL/GenBank/DDBJ whole genome shotgun (WGS) entry which is preliminary data.</text>
</comment>
<dbReference type="AlphaFoldDB" id="A0A2S5A8U6"/>
<reference evidence="4 5" key="1">
    <citation type="submission" date="2018-01" db="EMBL/GenBank/DDBJ databases">
        <authorList>
            <person name="Gaut B.S."/>
            <person name="Morton B.R."/>
            <person name="Clegg M.T."/>
            <person name="Duvall M.R."/>
        </authorList>
    </citation>
    <scope>NUCLEOTIDE SEQUENCE [LARGE SCALE GENOMIC DNA]</scope>
    <source>
        <strain evidence="4 5">HR-AV</strain>
    </source>
</reference>
<dbReference type="InterPro" id="IPR053193">
    <property type="entry name" value="MetalloPDE_YfcE-like"/>
</dbReference>
<gene>
    <name evidence="4" type="ORF">C3K47_00130</name>
</gene>
<dbReference type="Proteomes" id="UP000236893">
    <property type="component" value="Unassembled WGS sequence"/>
</dbReference>
<comment type="cofactor">
    <cofactor evidence="2">
        <name>a divalent metal cation</name>
        <dbReference type="ChEBI" id="CHEBI:60240"/>
    </cofactor>
</comment>
<evidence type="ECO:0000256" key="1">
    <source>
        <dbReference type="ARBA" id="ARBA00008950"/>
    </source>
</evidence>
<dbReference type="InterPro" id="IPR024654">
    <property type="entry name" value="Calcineurin-like_PHP_lpxH"/>
</dbReference>
<feature type="domain" description="Calcineurin-like phosphoesterase" evidence="3">
    <location>
        <begin position="1"/>
        <end position="144"/>
    </location>
</feature>
<dbReference type="NCBIfam" id="TIGR00040">
    <property type="entry name" value="yfcE"/>
    <property type="match status" value="1"/>
</dbReference>
<keyword evidence="5" id="KW-1185">Reference proteome</keyword>
<accession>A0A2S5A8U6</accession>
<evidence type="ECO:0000313" key="4">
    <source>
        <dbReference type="EMBL" id="POY38946.1"/>
    </source>
</evidence>
<protein>
    <recommendedName>
        <fullName evidence="2">Phosphoesterase</fullName>
        <ecNumber evidence="2">3.1.4.-</ecNumber>
    </recommendedName>
</protein>
<evidence type="ECO:0000259" key="3">
    <source>
        <dbReference type="Pfam" id="PF12850"/>
    </source>
</evidence>
<dbReference type="InterPro" id="IPR000979">
    <property type="entry name" value="Phosphodiesterase_MJ0936/Vps29"/>
</dbReference>
<comment type="similarity">
    <text evidence="1 2">Belongs to the metallophosphoesterase superfamily. YfcE family.</text>
</comment>
<dbReference type="GO" id="GO:0046872">
    <property type="term" value="F:metal ion binding"/>
    <property type="evidence" value="ECO:0007669"/>
    <property type="project" value="UniProtKB-KW"/>
</dbReference>